<dbReference type="CDD" id="cd06223">
    <property type="entry name" value="PRTases_typeI"/>
    <property type="match status" value="1"/>
</dbReference>
<dbReference type="SMR" id="C4R5V8"/>
<dbReference type="KEGG" id="ppa:PAS_chr3_0887"/>
<dbReference type="GeneID" id="8200242"/>
<dbReference type="RefSeq" id="XP_002493123.1">
    <property type="nucleotide sequence ID" value="XM_002493078.1"/>
</dbReference>
<dbReference type="GO" id="GO:0046100">
    <property type="term" value="P:hypoxanthine metabolic process"/>
    <property type="evidence" value="ECO:0007669"/>
    <property type="project" value="TreeGrafter"/>
</dbReference>
<sequence length="209" mass="23955">MAEESKMYISYNNVHQLCQESAAKIKKFNPDFIIAIGGGGFIPARILRTFLKEADQPSLRIVAIILSLYEDLGTKGDTSEKPGVKVERIQWIDYERSKIELVNKRILVVDEVDDTRTTLHYALNELQKDAEEQALKRGLEKSNTEFAIFVLHDKIKQKKAQLPKEILESENRYIAARTVPDCWIAYPWESTDIVPHTKYAIEQGNDAFI</sequence>
<dbReference type="SUPFAM" id="SSF53271">
    <property type="entry name" value="PRTase-like"/>
    <property type="match status" value="1"/>
</dbReference>
<evidence type="ECO:0000256" key="1">
    <source>
        <dbReference type="ARBA" id="ARBA00022676"/>
    </source>
</evidence>
<dbReference type="AlphaFoldDB" id="C4R5V8"/>
<dbReference type="Proteomes" id="UP000000314">
    <property type="component" value="Chromosome 3"/>
</dbReference>
<evidence type="ECO:0000313" key="3">
    <source>
        <dbReference type="EMBL" id="CAY70944.1"/>
    </source>
</evidence>
<accession>C4R5V8</accession>
<dbReference type="InterPro" id="IPR029057">
    <property type="entry name" value="PRTase-like"/>
</dbReference>
<gene>
    <name evidence="3" type="ordered locus">PAS_chr3_0887</name>
</gene>
<dbReference type="Gene3D" id="3.40.50.2020">
    <property type="match status" value="1"/>
</dbReference>
<protein>
    <submittedName>
        <fullName evidence="3">Dimeric hypoxanthine-guanine phosphoribosyltransferase</fullName>
    </submittedName>
</protein>
<name>C4R5V8_KOMPG</name>
<dbReference type="GO" id="GO:0032263">
    <property type="term" value="P:GMP salvage"/>
    <property type="evidence" value="ECO:0007669"/>
    <property type="project" value="EnsemblFungi"/>
</dbReference>
<dbReference type="PANTHER" id="PTHR43363:SF1">
    <property type="entry name" value="HYPOXANTHINE-GUANINE PHOSPHORIBOSYLTRANSFERASE"/>
    <property type="match status" value="1"/>
</dbReference>
<organism evidence="3 4">
    <name type="scientific">Komagataella phaffii (strain GS115 / ATCC 20864)</name>
    <name type="common">Yeast</name>
    <name type="synonym">Pichia pastoris</name>
    <dbReference type="NCBI Taxonomy" id="644223"/>
    <lineage>
        <taxon>Eukaryota</taxon>
        <taxon>Fungi</taxon>
        <taxon>Dikarya</taxon>
        <taxon>Ascomycota</taxon>
        <taxon>Saccharomycotina</taxon>
        <taxon>Pichiomycetes</taxon>
        <taxon>Pichiales</taxon>
        <taxon>Pichiaceae</taxon>
        <taxon>Komagataella</taxon>
    </lineage>
</organism>
<reference evidence="3 4" key="1">
    <citation type="journal article" date="2009" name="Nat. Biotechnol.">
        <title>Genome sequence of the recombinant protein production host Pichia pastoris.</title>
        <authorList>
            <person name="De Schutter K."/>
            <person name="Lin Y.C."/>
            <person name="Tiels P."/>
            <person name="Van Hecke A."/>
            <person name="Glinka S."/>
            <person name="Weber-Lehmann J."/>
            <person name="Rouze P."/>
            <person name="Van de Peer Y."/>
            <person name="Callewaert N."/>
        </authorList>
    </citation>
    <scope>NUCLEOTIDE SEQUENCE [LARGE SCALE GENOMIC DNA]</scope>
    <source>
        <strain evidence="4">GS115 / ATCC 20864</strain>
    </source>
</reference>
<dbReference type="GO" id="GO:0005737">
    <property type="term" value="C:cytoplasm"/>
    <property type="evidence" value="ECO:0007669"/>
    <property type="project" value="TreeGrafter"/>
</dbReference>
<dbReference type="HOGENOM" id="CLU_092544_0_0_1"/>
<keyword evidence="4" id="KW-1185">Reference proteome</keyword>
<dbReference type="OMA" id="IMKTGNY"/>
<dbReference type="GO" id="GO:0004422">
    <property type="term" value="F:hypoxanthine phosphoribosyltransferase activity"/>
    <property type="evidence" value="ECO:0007669"/>
    <property type="project" value="EnsemblFungi"/>
</dbReference>
<dbReference type="InterPro" id="IPR000836">
    <property type="entry name" value="PRTase_dom"/>
</dbReference>
<dbReference type="PANTHER" id="PTHR43363">
    <property type="entry name" value="HYPOXANTHINE PHOSPHORIBOSYLTRANSFERASE"/>
    <property type="match status" value="1"/>
</dbReference>
<dbReference type="EMBL" id="FN392321">
    <property type="protein sequence ID" value="CAY70944.1"/>
    <property type="molecule type" value="Genomic_DNA"/>
</dbReference>
<dbReference type="InParanoid" id="C4R5V8"/>
<proteinExistence type="predicted"/>
<dbReference type="GO" id="GO:0032265">
    <property type="term" value="P:XMP salvage"/>
    <property type="evidence" value="ECO:0007669"/>
    <property type="project" value="TreeGrafter"/>
</dbReference>
<dbReference type="FunCoup" id="C4R5V8">
    <property type="interactions" value="102"/>
</dbReference>
<keyword evidence="1 3" id="KW-0328">Glycosyltransferase</keyword>
<dbReference type="FunFam" id="3.40.50.2020:FF:000033">
    <property type="entry name" value="Xanthine phosphoribosyltransferase 1"/>
    <property type="match status" value="1"/>
</dbReference>
<dbReference type="eggNOG" id="ENOG502QRN9">
    <property type="taxonomic scope" value="Eukaryota"/>
</dbReference>
<evidence type="ECO:0000256" key="2">
    <source>
        <dbReference type="ARBA" id="ARBA00022679"/>
    </source>
</evidence>
<dbReference type="STRING" id="644223.C4R5V8"/>
<keyword evidence="2" id="KW-0808">Transferase</keyword>
<evidence type="ECO:0000313" key="4">
    <source>
        <dbReference type="Proteomes" id="UP000000314"/>
    </source>
</evidence>
<dbReference type="OrthoDB" id="9973266at2759"/>
<dbReference type="GO" id="GO:0032264">
    <property type="term" value="P:IMP salvage"/>
    <property type="evidence" value="ECO:0007669"/>
    <property type="project" value="EnsemblFungi"/>
</dbReference>